<protein>
    <recommendedName>
        <fullName evidence="2">FAD synthase</fullName>
        <ecNumber evidence="2">2.7.7.2</ecNumber>
    </recommendedName>
    <alternativeName>
        <fullName evidence="10">FAD pyrophosphorylase</fullName>
    </alternativeName>
    <alternativeName>
        <fullName evidence="11">FMN adenylyltransferase</fullName>
    </alternativeName>
</protein>
<proteinExistence type="predicted"/>
<dbReference type="SUPFAM" id="SSF52402">
    <property type="entry name" value="Adenine nucleotide alpha hydrolases-like"/>
    <property type="match status" value="1"/>
</dbReference>
<keyword evidence="8" id="KW-0274">FAD</keyword>
<keyword evidence="3" id="KW-0285">Flavoprotein</keyword>
<evidence type="ECO:0000313" key="14">
    <source>
        <dbReference type="EMBL" id="KAG2393695.1"/>
    </source>
</evidence>
<dbReference type="AlphaFoldDB" id="A0AA88GZA2"/>
<comment type="caution">
    <text evidence="14">The sequence shown here is derived from an EMBL/GenBank/DDBJ whole genome shotgun (WGS) entry which is preliminary data.</text>
</comment>
<evidence type="ECO:0000256" key="8">
    <source>
        <dbReference type="ARBA" id="ARBA00022827"/>
    </source>
</evidence>
<dbReference type="EC" id="2.7.7.2" evidence="2"/>
<dbReference type="GO" id="GO:0006747">
    <property type="term" value="P:FAD biosynthetic process"/>
    <property type="evidence" value="ECO:0007669"/>
    <property type="project" value="TreeGrafter"/>
</dbReference>
<dbReference type="Proteomes" id="UP000816034">
    <property type="component" value="Unassembled WGS sequence"/>
</dbReference>
<sequence length="293" mass="33384">MLPNSSSEQQTSIICDSNDYIPTTSSANTSPSCTEYSKKGTPWFLREKSLEYCYSELSKHPSLLEKVQKSIEIIKKTLEMYNTPIALGFNGGKDSVVIVNLLIMYLLEKFKVEQCTAENSASSSLQQLSALLNQHCLFFHFSIPHQFPEMDQFLEQSSKLYGVTLKLIDASKGFKQGLVELIETSSSKLDAVFMGTRKIDPDGRNIDVFEKTSDGWPEMMRVSPILEWDYQDVWQFILTLHIPYCTLYDMGYTSLGSVNDTVRNEALRQPDDSFLPAYFLMDGTLERFGRMKK</sequence>
<evidence type="ECO:0000256" key="4">
    <source>
        <dbReference type="ARBA" id="ARBA00022643"/>
    </source>
</evidence>
<evidence type="ECO:0000256" key="12">
    <source>
        <dbReference type="ARBA" id="ARBA00049494"/>
    </source>
</evidence>
<gene>
    <name evidence="14" type="ORF">C9374_007226</name>
</gene>
<dbReference type="InterPro" id="IPR002500">
    <property type="entry name" value="PAPS_reduct_dom"/>
</dbReference>
<dbReference type="GeneID" id="68099680"/>
<dbReference type="RefSeq" id="XP_044555589.1">
    <property type="nucleotide sequence ID" value="XM_044697174.1"/>
</dbReference>
<accession>A0AA88GZA2</accession>
<name>A0AA88GZA2_NAELO</name>
<dbReference type="CDD" id="cd23948">
    <property type="entry name" value="FAD_synthase"/>
    <property type="match status" value="1"/>
</dbReference>
<keyword evidence="9" id="KW-0067">ATP-binding</keyword>
<keyword evidence="5" id="KW-0808">Transferase</keyword>
<keyword evidence="15" id="KW-1185">Reference proteome</keyword>
<dbReference type="EMBL" id="PYSW02000002">
    <property type="protein sequence ID" value="KAG2393695.1"/>
    <property type="molecule type" value="Genomic_DNA"/>
</dbReference>
<dbReference type="GO" id="GO:0003919">
    <property type="term" value="F:FMN adenylyltransferase activity"/>
    <property type="evidence" value="ECO:0007669"/>
    <property type="project" value="UniProtKB-EC"/>
</dbReference>
<dbReference type="PANTHER" id="PTHR23293:SF9">
    <property type="entry name" value="FAD SYNTHASE"/>
    <property type="match status" value="1"/>
</dbReference>
<evidence type="ECO:0000256" key="9">
    <source>
        <dbReference type="ARBA" id="ARBA00022840"/>
    </source>
</evidence>
<dbReference type="PANTHER" id="PTHR23293">
    <property type="entry name" value="FAD SYNTHETASE-RELATED FMN ADENYLYLTRANSFERASE"/>
    <property type="match status" value="1"/>
</dbReference>
<keyword evidence="7" id="KW-0547">Nucleotide-binding</keyword>
<dbReference type="Pfam" id="PF01507">
    <property type="entry name" value="PAPS_reduct"/>
    <property type="match status" value="1"/>
</dbReference>
<dbReference type="InterPro" id="IPR014729">
    <property type="entry name" value="Rossmann-like_a/b/a_fold"/>
</dbReference>
<keyword evidence="4" id="KW-0288">FMN</keyword>
<evidence type="ECO:0000256" key="6">
    <source>
        <dbReference type="ARBA" id="ARBA00022695"/>
    </source>
</evidence>
<reference evidence="14 15" key="1">
    <citation type="journal article" date="2018" name="BMC Genomics">
        <title>The genome of Naegleria lovaniensis, the basis for a comparative approach to unravel pathogenicity factors of the human pathogenic amoeba N. fowleri.</title>
        <authorList>
            <person name="Liechti N."/>
            <person name="Schurch N."/>
            <person name="Bruggmann R."/>
            <person name="Wittwer M."/>
        </authorList>
    </citation>
    <scope>NUCLEOTIDE SEQUENCE [LARGE SCALE GENOMIC DNA]</scope>
    <source>
        <strain evidence="14 15">ATCC 30569</strain>
    </source>
</reference>
<evidence type="ECO:0000259" key="13">
    <source>
        <dbReference type="Pfam" id="PF01507"/>
    </source>
</evidence>
<evidence type="ECO:0000256" key="11">
    <source>
        <dbReference type="ARBA" id="ARBA00031871"/>
    </source>
</evidence>
<dbReference type="GO" id="GO:0005524">
    <property type="term" value="F:ATP binding"/>
    <property type="evidence" value="ECO:0007669"/>
    <property type="project" value="UniProtKB-KW"/>
</dbReference>
<evidence type="ECO:0000256" key="7">
    <source>
        <dbReference type="ARBA" id="ARBA00022741"/>
    </source>
</evidence>
<evidence type="ECO:0000256" key="5">
    <source>
        <dbReference type="ARBA" id="ARBA00022679"/>
    </source>
</evidence>
<evidence type="ECO:0000256" key="3">
    <source>
        <dbReference type="ARBA" id="ARBA00022630"/>
    </source>
</evidence>
<evidence type="ECO:0000256" key="1">
    <source>
        <dbReference type="ARBA" id="ARBA00004726"/>
    </source>
</evidence>
<keyword evidence="6" id="KW-0548">Nucleotidyltransferase</keyword>
<evidence type="ECO:0000256" key="10">
    <source>
        <dbReference type="ARBA" id="ARBA00031145"/>
    </source>
</evidence>
<feature type="domain" description="Phosphoadenosine phosphosulphate reductase" evidence="13">
    <location>
        <begin position="85"/>
        <end position="261"/>
    </location>
</feature>
<dbReference type="Gene3D" id="3.40.50.620">
    <property type="entry name" value="HUPs"/>
    <property type="match status" value="1"/>
</dbReference>
<evidence type="ECO:0000313" key="15">
    <source>
        <dbReference type="Proteomes" id="UP000816034"/>
    </source>
</evidence>
<evidence type="ECO:0000256" key="2">
    <source>
        <dbReference type="ARBA" id="ARBA00012393"/>
    </source>
</evidence>
<comment type="pathway">
    <text evidence="1">Cofactor biosynthesis; FAD biosynthesis; FAD from FMN: step 1/1.</text>
</comment>
<organism evidence="14 15">
    <name type="scientific">Naegleria lovaniensis</name>
    <name type="common">Amoeba</name>
    <dbReference type="NCBI Taxonomy" id="51637"/>
    <lineage>
        <taxon>Eukaryota</taxon>
        <taxon>Discoba</taxon>
        <taxon>Heterolobosea</taxon>
        <taxon>Tetramitia</taxon>
        <taxon>Eutetramitia</taxon>
        <taxon>Vahlkampfiidae</taxon>
        <taxon>Naegleria</taxon>
    </lineage>
</organism>
<comment type="catalytic activity">
    <reaction evidence="12">
        <text>FMN + ATP + H(+) = FAD + diphosphate</text>
        <dbReference type="Rhea" id="RHEA:17237"/>
        <dbReference type="ChEBI" id="CHEBI:15378"/>
        <dbReference type="ChEBI" id="CHEBI:30616"/>
        <dbReference type="ChEBI" id="CHEBI:33019"/>
        <dbReference type="ChEBI" id="CHEBI:57692"/>
        <dbReference type="ChEBI" id="CHEBI:58210"/>
        <dbReference type="EC" id="2.7.7.2"/>
    </reaction>
</comment>